<gene>
    <name evidence="8" type="ORF">LTR24_006721</name>
</gene>
<keyword evidence="2 6" id="KW-0812">Transmembrane</keyword>
<protein>
    <recommendedName>
        <fullName evidence="7">Major facilitator superfamily (MFS) profile domain-containing protein</fullName>
    </recommendedName>
</protein>
<keyword evidence="4 6" id="KW-0472">Membrane</keyword>
<keyword evidence="9" id="KW-1185">Reference proteome</keyword>
<dbReference type="InterPro" id="IPR051788">
    <property type="entry name" value="MFS_Transporter"/>
</dbReference>
<feature type="transmembrane region" description="Helical" evidence="6">
    <location>
        <begin position="509"/>
        <end position="529"/>
    </location>
</feature>
<evidence type="ECO:0000313" key="9">
    <source>
        <dbReference type="Proteomes" id="UP001345013"/>
    </source>
</evidence>
<keyword evidence="3 6" id="KW-1133">Transmembrane helix</keyword>
<dbReference type="EMBL" id="JAVRRG010000090">
    <property type="protein sequence ID" value="KAK5087452.1"/>
    <property type="molecule type" value="Genomic_DNA"/>
</dbReference>
<dbReference type="InterPro" id="IPR036259">
    <property type="entry name" value="MFS_trans_sf"/>
</dbReference>
<dbReference type="Gene3D" id="1.20.1250.20">
    <property type="entry name" value="MFS general substrate transporter like domains"/>
    <property type="match status" value="2"/>
</dbReference>
<dbReference type="PROSITE" id="PS50850">
    <property type="entry name" value="MFS"/>
    <property type="match status" value="1"/>
</dbReference>
<dbReference type="Proteomes" id="UP001345013">
    <property type="component" value="Unassembled WGS sequence"/>
</dbReference>
<dbReference type="PANTHER" id="PTHR23514:SF6">
    <property type="entry name" value="MAJOR FACILITATOR SUPERFAMILY (MFS) PROFILE DOMAIN-CONTAINING PROTEIN"/>
    <property type="match status" value="1"/>
</dbReference>
<sequence length="537" mass="57391">MSTSGEGRVRRWFSHLLPPSHTKEMHTSGQATPSPAAILETSTTLHTEPGTPADGVAKPPPIVSKDGVPVSLGRQPSRTPNDIELETIEWGKRLTGPGDTSPPSPRELENNSGMASPVPSDSRQIISSIVPSVKHPYMNRWRIAVCCVAFFIQGLNDSAVGALLPYMENHYHVSYAVVSLIFVANAIGFIAAAPVCHTLNNRFGRAKVLSACTILNVIAFAVIISQPPYAVVVIAFFVLGFAFATILALDNVFIVNLRGGTELLGYLHGVYGVGGIVAPFAATAMVSSGARWSYFYILSLALSLFNSPAFFWSFKGYESENGTTQLLTALERTASRAATIDEKKNILRKALKNRTTLLGALLIFAYQGAEVSISGWVISFLIDYRNGDPTRVGYVTSGFWGGITVGRFILVAPANKLGARTSVIVLVALTAGFQFMVWFLPNVIGNAVAVALIGFLLGPIYPCATGVFSKLLPSHLQITSLGFISSMGSSGGAIAPFFTGLLAQKVGTVVLNPICIALCVVMEIAWVGLPRVVKRTE</sequence>
<evidence type="ECO:0000256" key="6">
    <source>
        <dbReference type="SAM" id="Phobius"/>
    </source>
</evidence>
<evidence type="ECO:0000256" key="1">
    <source>
        <dbReference type="ARBA" id="ARBA00004141"/>
    </source>
</evidence>
<accession>A0ABR0K724</accession>
<feature type="domain" description="Major facilitator superfamily (MFS) profile" evidence="7">
    <location>
        <begin position="142"/>
        <end position="537"/>
    </location>
</feature>
<evidence type="ECO:0000256" key="3">
    <source>
        <dbReference type="ARBA" id="ARBA00022989"/>
    </source>
</evidence>
<dbReference type="SUPFAM" id="SSF103473">
    <property type="entry name" value="MFS general substrate transporter"/>
    <property type="match status" value="1"/>
</dbReference>
<feature type="transmembrane region" description="Helical" evidence="6">
    <location>
        <begin position="423"/>
        <end position="441"/>
    </location>
</feature>
<name>A0ABR0K724_9EURO</name>
<feature type="transmembrane region" description="Helical" evidence="6">
    <location>
        <begin position="394"/>
        <end position="411"/>
    </location>
</feature>
<feature type="transmembrane region" description="Helical" evidence="6">
    <location>
        <begin position="292"/>
        <end position="312"/>
    </location>
</feature>
<comment type="caution">
    <text evidence="8">The sequence shown here is derived from an EMBL/GenBank/DDBJ whole genome shotgun (WGS) entry which is preliminary data.</text>
</comment>
<feature type="region of interest" description="Disordered" evidence="5">
    <location>
        <begin position="45"/>
        <end position="121"/>
    </location>
</feature>
<feature type="transmembrane region" description="Helical" evidence="6">
    <location>
        <begin position="173"/>
        <end position="196"/>
    </location>
</feature>
<feature type="transmembrane region" description="Helical" evidence="6">
    <location>
        <begin position="143"/>
        <end position="167"/>
    </location>
</feature>
<dbReference type="InterPro" id="IPR020846">
    <property type="entry name" value="MFS_dom"/>
</dbReference>
<feature type="transmembrane region" description="Helical" evidence="6">
    <location>
        <begin position="481"/>
        <end position="503"/>
    </location>
</feature>
<feature type="transmembrane region" description="Helical" evidence="6">
    <location>
        <begin position="447"/>
        <end position="469"/>
    </location>
</feature>
<feature type="transmembrane region" description="Helical" evidence="6">
    <location>
        <begin position="208"/>
        <end position="225"/>
    </location>
</feature>
<dbReference type="InterPro" id="IPR011701">
    <property type="entry name" value="MFS"/>
</dbReference>
<feature type="transmembrane region" description="Helical" evidence="6">
    <location>
        <begin position="357"/>
        <end position="382"/>
    </location>
</feature>
<evidence type="ECO:0000256" key="2">
    <source>
        <dbReference type="ARBA" id="ARBA00022692"/>
    </source>
</evidence>
<comment type="subcellular location">
    <subcellularLocation>
        <location evidence="1">Membrane</location>
        <topology evidence="1">Multi-pass membrane protein</topology>
    </subcellularLocation>
</comment>
<proteinExistence type="predicted"/>
<feature type="compositionally biased region" description="Polar residues" evidence="5">
    <location>
        <begin position="110"/>
        <end position="121"/>
    </location>
</feature>
<feature type="transmembrane region" description="Helical" evidence="6">
    <location>
        <begin position="266"/>
        <end position="286"/>
    </location>
</feature>
<feature type="transmembrane region" description="Helical" evidence="6">
    <location>
        <begin position="231"/>
        <end position="254"/>
    </location>
</feature>
<evidence type="ECO:0000313" key="8">
    <source>
        <dbReference type="EMBL" id="KAK5087452.1"/>
    </source>
</evidence>
<evidence type="ECO:0000259" key="7">
    <source>
        <dbReference type="PROSITE" id="PS50850"/>
    </source>
</evidence>
<organism evidence="8 9">
    <name type="scientific">Lithohypha guttulata</name>
    <dbReference type="NCBI Taxonomy" id="1690604"/>
    <lineage>
        <taxon>Eukaryota</taxon>
        <taxon>Fungi</taxon>
        <taxon>Dikarya</taxon>
        <taxon>Ascomycota</taxon>
        <taxon>Pezizomycotina</taxon>
        <taxon>Eurotiomycetes</taxon>
        <taxon>Chaetothyriomycetidae</taxon>
        <taxon>Chaetothyriales</taxon>
        <taxon>Trichomeriaceae</taxon>
        <taxon>Lithohypha</taxon>
    </lineage>
</organism>
<evidence type="ECO:0000256" key="4">
    <source>
        <dbReference type="ARBA" id="ARBA00023136"/>
    </source>
</evidence>
<dbReference type="Pfam" id="PF07690">
    <property type="entry name" value="MFS_1"/>
    <property type="match status" value="1"/>
</dbReference>
<dbReference type="PANTHER" id="PTHR23514">
    <property type="entry name" value="BYPASS OF STOP CODON PROTEIN 6"/>
    <property type="match status" value="1"/>
</dbReference>
<reference evidence="8 9" key="1">
    <citation type="submission" date="2023-08" db="EMBL/GenBank/DDBJ databases">
        <title>Black Yeasts Isolated from many extreme environments.</title>
        <authorList>
            <person name="Coleine C."/>
            <person name="Stajich J.E."/>
            <person name="Selbmann L."/>
        </authorList>
    </citation>
    <scope>NUCLEOTIDE SEQUENCE [LARGE SCALE GENOMIC DNA]</scope>
    <source>
        <strain evidence="8 9">CCFEE 5885</strain>
    </source>
</reference>
<evidence type="ECO:0000256" key="5">
    <source>
        <dbReference type="SAM" id="MobiDB-lite"/>
    </source>
</evidence>